<reference evidence="6" key="1">
    <citation type="submission" date="2015-09" db="EMBL/GenBank/DDBJ databases">
        <authorList>
            <consortium name="Pathogen Informatics"/>
        </authorList>
    </citation>
    <scope>NUCLEOTIDE SEQUENCE [LARGE SCALE GENOMIC DNA]</scope>
    <source>
        <strain evidence="6">Lake Konstanz</strain>
    </source>
</reference>
<keyword evidence="3" id="KW-0472">Membrane</keyword>
<dbReference type="InterPro" id="IPR002013">
    <property type="entry name" value="SAC_dom"/>
</dbReference>
<dbReference type="GO" id="GO:0012505">
    <property type="term" value="C:endomembrane system"/>
    <property type="evidence" value="ECO:0007669"/>
    <property type="project" value="UniProtKB-SubCell"/>
</dbReference>
<protein>
    <submittedName>
        <fullName evidence="5">Synaptojanin, putative</fullName>
    </submittedName>
</protein>
<proteinExistence type="predicted"/>
<comment type="subcellular location">
    <subcellularLocation>
        <location evidence="1">Endomembrane system</location>
    </subcellularLocation>
</comment>
<evidence type="ECO:0000259" key="4">
    <source>
        <dbReference type="Pfam" id="PF02383"/>
    </source>
</evidence>
<evidence type="ECO:0000313" key="5">
    <source>
        <dbReference type="EMBL" id="CUG78752.1"/>
    </source>
</evidence>
<sequence length="210" mass="24340">MAASSPPQVPPTLGSSWFQYQAQLPPQTHLPLDRLYYYDTPTHVYVIGTNSEAVDYRLIKFTKDDEKLDVHFSDVYDREYMVNLVKTLREVSGGSLQTGKAKGFLGFVRFTRGYYMILVTKRKEVAKIGTHRVFHVTGTTMVSLCEPQKHQFLRRRSDEEFYRDLFLKFELDGAYLYYSHTYDMTNKLQMNMAGQLPWGGAPPPPQPHRI</sequence>
<keyword evidence="6" id="KW-1185">Reference proteome</keyword>
<dbReference type="GO" id="GO:0043813">
    <property type="term" value="F:phosphatidylinositol-3,5-bisphosphate 5-phosphatase activity"/>
    <property type="evidence" value="ECO:0007669"/>
    <property type="project" value="InterPro"/>
</dbReference>
<dbReference type="GO" id="GO:0046856">
    <property type="term" value="P:phosphatidylinositol dephosphorylation"/>
    <property type="evidence" value="ECO:0007669"/>
    <property type="project" value="InterPro"/>
</dbReference>
<gene>
    <name evidence="5" type="ORF">BSAL_85905</name>
</gene>
<evidence type="ECO:0000256" key="1">
    <source>
        <dbReference type="ARBA" id="ARBA00004308"/>
    </source>
</evidence>
<dbReference type="Pfam" id="PF02383">
    <property type="entry name" value="Syja_N"/>
    <property type="match status" value="1"/>
</dbReference>
<accession>A0A0S4J4J1</accession>
<dbReference type="InterPro" id="IPR043573">
    <property type="entry name" value="Fig4-like"/>
</dbReference>
<dbReference type="OrthoDB" id="405996at2759"/>
<organism evidence="5 6">
    <name type="scientific">Bodo saltans</name>
    <name type="common">Flagellated protozoan</name>
    <dbReference type="NCBI Taxonomy" id="75058"/>
    <lineage>
        <taxon>Eukaryota</taxon>
        <taxon>Discoba</taxon>
        <taxon>Euglenozoa</taxon>
        <taxon>Kinetoplastea</taxon>
        <taxon>Metakinetoplastina</taxon>
        <taxon>Eubodonida</taxon>
        <taxon>Bodonidae</taxon>
        <taxon>Bodo</taxon>
    </lineage>
</organism>
<feature type="domain" description="SAC" evidence="4">
    <location>
        <begin position="103"/>
        <end position="193"/>
    </location>
</feature>
<dbReference type="EMBL" id="CYKH01001024">
    <property type="protein sequence ID" value="CUG78752.1"/>
    <property type="molecule type" value="Genomic_DNA"/>
</dbReference>
<dbReference type="PANTHER" id="PTHR45738:SF5">
    <property type="entry name" value="POLYPHOSPHOINOSITIDE PHOSPHATASE"/>
    <property type="match status" value="1"/>
</dbReference>
<keyword evidence="2" id="KW-0378">Hydrolase</keyword>
<dbReference type="PANTHER" id="PTHR45738">
    <property type="entry name" value="POLYPHOSPHOINOSITIDE PHOSPHATASE"/>
    <property type="match status" value="1"/>
</dbReference>
<name>A0A0S4J4J1_BODSA</name>
<dbReference type="AlphaFoldDB" id="A0A0S4J4J1"/>
<dbReference type="Proteomes" id="UP000051952">
    <property type="component" value="Unassembled WGS sequence"/>
</dbReference>
<evidence type="ECO:0000313" key="6">
    <source>
        <dbReference type="Proteomes" id="UP000051952"/>
    </source>
</evidence>
<evidence type="ECO:0000256" key="3">
    <source>
        <dbReference type="ARBA" id="ARBA00023136"/>
    </source>
</evidence>
<evidence type="ECO:0000256" key="2">
    <source>
        <dbReference type="ARBA" id="ARBA00022801"/>
    </source>
</evidence>
<dbReference type="VEuPathDB" id="TriTrypDB:BSAL_85905"/>